<evidence type="ECO:0000313" key="2">
    <source>
        <dbReference type="Proteomes" id="UP000305674"/>
    </source>
</evidence>
<dbReference type="RefSeq" id="WP_136853300.1">
    <property type="nucleotide sequence ID" value="NZ_SWCI01000006.1"/>
</dbReference>
<comment type="caution">
    <text evidence="1">The sequence shown here is derived from an EMBL/GenBank/DDBJ whole genome shotgun (WGS) entry which is preliminary data.</text>
</comment>
<accession>A0A4U1BC72</accession>
<dbReference type="EMBL" id="SWCI01000006">
    <property type="protein sequence ID" value="TKB48623.1"/>
    <property type="molecule type" value="Genomic_DNA"/>
</dbReference>
<protein>
    <submittedName>
        <fullName evidence="1">Uncharacterized protein</fullName>
    </submittedName>
</protein>
<dbReference type="AlphaFoldDB" id="A0A4U1BC72"/>
<name>A0A4U1BC72_9GAMM</name>
<dbReference type="Proteomes" id="UP000305674">
    <property type="component" value="Unassembled WGS sequence"/>
</dbReference>
<evidence type="ECO:0000313" key="1">
    <source>
        <dbReference type="EMBL" id="TKB48623.1"/>
    </source>
</evidence>
<sequence length="165" mass="17727">MSRTVFGFLLLCLAGCSGLNTTFNKPYAPLDEVQASPPPPLPPPPPLKADQARVERVLGMERDRLWLTLSSRPVGIAPQVLLAPREVMLPSVSAGCPLERNLARALVVYLNEQLAGQVMQLEGMAVTETGVVAEVILDGQPLLQRLEAEGLARPLGSFGWCPPGH</sequence>
<dbReference type="OrthoDB" id="6400420at2"/>
<keyword evidence="2" id="KW-1185">Reference proteome</keyword>
<gene>
    <name evidence="1" type="ORF">FCL40_10705</name>
</gene>
<proteinExistence type="predicted"/>
<reference evidence="1 2" key="1">
    <citation type="submission" date="2019-04" db="EMBL/GenBank/DDBJ databases">
        <authorList>
            <person name="Hwang J.C."/>
        </authorList>
    </citation>
    <scope>NUCLEOTIDE SEQUENCE [LARGE SCALE GENOMIC DNA]</scope>
    <source>
        <strain evidence="1 2">IMCC35001</strain>
    </source>
</reference>
<organism evidence="1 2">
    <name type="scientific">Ferrimonas sediminicola</name>
    <dbReference type="NCBI Taxonomy" id="2569538"/>
    <lineage>
        <taxon>Bacteria</taxon>
        <taxon>Pseudomonadati</taxon>
        <taxon>Pseudomonadota</taxon>
        <taxon>Gammaproteobacteria</taxon>
        <taxon>Alteromonadales</taxon>
        <taxon>Ferrimonadaceae</taxon>
        <taxon>Ferrimonas</taxon>
    </lineage>
</organism>